<accession>A0A2G5P3Q6</accession>
<evidence type="ECO:0000259" key="1">
    <source>
        <dbReference type="Pfam" id="PF12697"/>
    </source>
</evidence>
<organism evidence="2 3">
    <name type="scientific">Mycolicibacterium brumae</name>
    <dbReference type="NCBI Taxonomy" id="85968"/>
    <lineage>
        <taxon>Bacteria</taxon>
        <taxon>Bacillati</taxon>
        <taxon>Actinomycetota</taxon>
        <taxon>Actinomycetes</taxon>
        <taxon>Mycobacteriales</taxon>
        <taxon>Mycobacteriaceae</taxon>
        <taxon>Mycolicibacterium</taxon>
    </lineage>
</organism>
<keyword evidence="3" id="KW-1185">Reference proteome</keyword>
<dbReference type="PRINTS" id="PR00111">
    <property type="entry name" value="ABHYDROLASE"/>
</dbReference>
<reference evidence="2 3" key="1">
    <citation type="journal article" date="2017" name="Infect. Genet. Evol.">
        <title>The new phylogeny of the genus Mycobacterium: The old and the news.</title>
        <authorList>
            <person name="Tortoli E."/>
            <person name="Fedrizzi T."/>
            <person name="Meehan C.J."/>
            <person name="Trovato A."/>
            <person name="Grottola A."/>
            <person name="Giacobazzi E."/>
            <person name="Serpini G.F."/>
            <person name="Tagliazucchi S."/>
            <person name="Fabio A."/>
            <person name="Bettua C."/>
            <person name="Bertorelli R."/>
            <person name="Frascaro F."/>
            <person name="De Sanctis V."/>
            <person name="Pecorari M."/>
            <person name="Jousson O."/>
            <person name="Segata N."/>
            <person name="Cirillo D.M."/>
        </authorList>
    </citation>
    <scope>NUCLEOTIDE SEQUENCE [LARGE SCALE GENOMIC DNA]</scope>
    <source>
        <strain evidence="2 3">CIP1034565</strain>
    </source>
</reference>
<dbReference type="AlphaFoldDB" id="A0A2G5P3Q6"/>
<evidence type="ECO:0000313" key="3">
    <source>
        <dbReference type="Proteomes" id="UP000230551"/>
    </source>
</evidence>
<gene>
    <name evidence="2" type="ORF">CQY22_018395</name>
</gene>
<dbReference type="STRING" id="85968.GCA_900073015_03621"/>
<dbReference type="EMBL" id="PDCN02000047">
    <property type="protein sequence ID" value="PIB73078.1"/>
    <property type="molecule type" value="Genomic_DNA"/>
</dbReference>
<name>A0A2G5P3Q6_9MYCO</name>
<comment type="caution">
    <text evidence="2">The sequence shown here is derived from an EMBL/GenBank/DDBJ whole genome shotgun (WGS) entry which is preliminary data.</text>
</comment>
<dbReference type="InterPro" id="IPR000073">
    <property type="entry name" value="AB_hydrolase_1"/>
</dbReference>
<sequence length="99" mass="10312">MPQHPEILAADLLADALADVVCDLALPPVTLIGNSVGGFAAARLAITDPGRVDKLILVQAGGFTPLNAAIRGFSRAMGTPTVLRTVFPTNRGRLYEGSE</sequence>
<dbReference type="OrthoDB" id="495620at2"/>
<dbReference type="SUPFAM" id="SSF53474">
    <property type="entry name" value="alpha/beta-Hydrolases"/>
    <property type="match status" value="1"/>
</dbReference>
<dbReference type="InterPro" id="IPR029058">
    <property type="entry name" value="AB_hydrolase_fold"/>
</dbReference>
<dbReference type="Pfam" id="PF12697">
    <property type="entry name" value="Abhydrolase_6"/>
    <property type="match status" value="1"/>
</dbReference>
<evidence type="ECO:0000313" key="2">
    <source>
        <dbReference type="EMBL" id="PIB73078.1"/>
    </source>
</evidence>
<feature type="domain" description="AB hydrolase-1" evidence="1">
    <location>
        <begin position="11"/>
        <end position="87"/>
    </location>
</feature>
<protein>
    <submittedName>
        <fullName evidence="2">Alpha/beta hydrolase</fullName>
    </submittedName>
</protein>
<dbReference type="GO" id="GO:0016787">
    <property type="term" value="F:hydrolase activity"/>
    <property type="evidence" value="ECO:0007669"/>
    <property type="project" value="UniProtKB-KW"/>
</dbReference>
<dbReference type="Gene3D" id="3.40.50.1820">
    <property type="entry name" value="alpha/beta hydrolase"/>
    <property type="match status" value="1"/>
</dbReference>
<dbReference type="Proteomes" id="UP000230551">
    <property type="component" value="Unassembled WGS sequence"/>
</dbReference>
<proteinExistence type="predicted"/>
<keyword evidence="2" id="KW-0378">Hydrolase</keyword>